<organism evidence="2 3">
    <name type="scientific">Tunturiibacter lichenicola</name>
    <dbReference type="NCBI Taxonomy" id="2051959"/>
    <lineage>
        <taxon>Bacteria</taxon>
        <taxon>Pseudomonadati</taxon>
        <taxon>Acidobacteriota</taxon>
        <taxon>Terriglobia</taxon>
        <taxon>Terriglobales</taxon>
        <taxon>Acidobacteriaceae</taxon>
        <taxon>Tunturiibacter</taxon>
    </lineage>
</organism>
<dbReference type="Proteomes" id="UP000569092">
    <property type="component" value="Unassembled WGS sequence"/>
</dbReference>
<evidence type="ECO:0000313" key="2">
    <source>
        <dbReference type="EMBL" id="MBB5345750.1"/>
    </source>
</evidence>
<proteinExistence type="predicted"/>
<dbReference type="SUPFAM" id="SSF51905">
    <property type="entry name" value="FAD/NAD(P)-binding domain"/>
    <property type="match status" value="1"/>
</dbReference>
<dbReference type="GO" id="GO:0016719">
    <property type="term" value="F:9,9'-di-cis-zeta-carotene desaturase activity"/>
    <property type="evidence" value="ECO:0007669"/>
    <property type="project" value="UniProtKB-EC"/>
</dbReference>
<dbReference type="AlphaFoldDB" id="A0A7W8JAK5"/>
<protein>
    <submittedName>
        <fullName evidence="2">Zeta-carotene desaturase</fullName>
        <ecNumber evidence="2">1.3.5.6</ecNumber>
    </submittedName>
</protein>
<keyword evidence="2" id="KW-0560">Oxidoreductase</keyword>
<evidence type="ECO:0000259" key="1">
    <source>
        <dbReference type="Pfam" id="PF01593"/>
    </source>
</evidence>
<name>A0A7W8JAK5_9BACT</name>
<dbReference type="InterPro" id="IPR017830">
    <property type="entry name" value="SQase_HpnE"/>
</dbReference>
<accession>A0A7W8JAK5</accession>
<dbReference type="EC" id="1.3.5.6" evidence="2"/>
<dbReference type="PANTHER" id="PTHR42923:SF47">
    <property type="entry name" value="BLR3003 PROTEIN"/>
    <property type="match status" value="1"/>
</dbReference>
<dbReference type="PANTHER" id="PTHR42923">
    <property type="entry name" value="PROTOPORPHYRINOGEN OXIDASE"/>
    <property type="match status" value="1"/>
</dbReference>
<dbReference type="InterPro" id="IPR036188">
    <property type="entry name" value="FAD/NAD-bd_sf"/>
</dbReference>
<dbReference type="InterPro" id="IPR002937">
    <property type="entry name" value="Amino_oxidase"/>
</dbReference>
<sequence>MSGPAVNGTAHSDVIVVGAGAAGLAAASALARAGKSVTVLERKPYVGGRAYSYEHPALGEVVDQQHVLLGCCTNLIELCEQAGTAGKIRWYDEQTFLEPNGSASTIVTSDLPAPFHFAPSFARMSMLGWKDKIGLARGLMEFFRGYPAEDTESVEHWLKRTKQTELSIRHFWSPIVMATLNDRLSHCSTRYAGKVFHELFVKSSTGGRLGIPTVPLSEFYAAEARMIEAHGGTVRLRASVEGLVREGDGRWRIYTADAGYTADAVILALPFEQTQRLLPAVRVNEEFAGRYAETKDDLELKMARQMHSPFTSILLWYDREITELDHAWLLDTTIEWFFHKSRIRRYAKEKGSYVELVIAGSRAQLSMTREEILSSALRELEMFFPEVKQAKLVKSGVLKEARATFSVTTGLDQFRPKQQTEWPGLFLAGDWTATEWPSTMEGGVRSGRLAAGAVVGDSKRFMAAETPASGLMRWFSRE</sequence>
<gene>
    <name evidence="2" type="ORF">HDF10_003751</name>
</gene>
<dbReference type="PRINTS" id="PR00419">
    <property type="entry name" value="ADXRDTASE"/>
</dbReference>
<comment type="caution">
    <text evidence="2">The sequence shown here is derived from an EMBL/GenBank/DDBJ whole genome shotgun (WGS) entry which is preliminary data.</text>
</comment>
<feature type="domain" description="Amine oxidase" evidence="1">
    <location>
        <begin position="22"/>
        <end position="454"/>
    </location>
</feature>
<dbReference type="EMBL" id="JACHDZ010000007">
    <property type="protein sequence ID" value="MBB5345750.1"/>
    <property type="molecule type" value="Genomic_DNA"/>
</dbReference>
<dbReference type="NCBIfam" id="TIGR03467">
    <property type="entry name" value="HpnE"/>
    <property type="match status" value="1"/>
</dbReference>
<dbReference type="Pfam" id="PF01593">
    <property type="entry name" value="Amino_oxidase"/>
    <property type="match status" value="1"/>
</dbReference>
<dbReference type="InterPro" id="IPR050464">
    <property type="entry name" value="Zeta_carotene_desat/Oxidored"/>
</dbReference>
<evidence type="ECO:0000313" key="3">
    <source>
        <dbReference type="Proteomes" id="UP000569092"/>
    </source>
</evidence>
<dbReference type="Gene3D" id="3.50.50.60">
    <property type="entry name" value="FAD/NAD(P)-binding domain"/>
    <property type="match status" value="1"/>
</dbReference>
<reference evidence="2 3" key="1">
    <citation type="submission" date="2020-08" db="EMBL/GenBank/DDBJ databases">
        <title>Genomic Encyclopedia of Type Strains, Phase IV (KMG-V): Genome sequencing to study the core and pangenomes of soil and plant-associated prokaryotes.</title>
        <authorList>
            <person name="Whitman W."/>
        </authorList>
    </citation>
    <scope>NUCLEOTIDE SEQUENCE [LARGE SCALE GENOMIC DNA]</scope>
    <source>
        <strain evidence="2 3">M8US30</strain>
    </source>
</reference>